<keyword evidence="3" id="KW-1185">Reference proteome</keyword>
<sequence length="93" mass="10863">MKIGWTPKSIRTFKKLVRKNPQLRLLIEATLELLSEDCFNPSLRTHKLTGDLSGIWSCSIDYDYRILFEFVTDPEDEEEAILLLKMGSHDEVY</sequence>
<evidence type="ECO:0000313" key="3">
    <source>
        <dbReference type="Proteomes" id="UP000702425"/>
    </source>
</evidence>
<dbReference type="Pfam" id="PF15738">
    <property type="entry name" value="YafQ_toxin"/>
    <property type="match status" value="1"/>
</dbReference>
<reference evidence="2 3" key="1">
    <citation type="journal article" date="2020" name="Sci. Rep.">
        <title>A novel cyanobacterial geosmin producer, revising GeoA distribution and dispersion patterns in Bacteria.</title>
        <authorList>
            <person name="Churro C."/>
            <person name="Semedo-Aguiar A.P."/>
            <person name="Silva A.D."/>
            <person name="Pereira-Leal J.B."/>
            <person name="Leite R.B."/>
        </authorList>
    </citation>
    <scope>NUCLEOTIDE SEQUENCE [LARGE SCALE GENOMIC DNA]</scope>
    <source>
        <strain evidence="2 3">IPMA8</strain>
    </source>
</reference>
<evidence type="ECO:0000313" key="2">
    <source>
        <dbReference type="EMBL" id="NQE37207.1"/>
    </source>
</evidence>
<organism evidence="2 3">
    <name type="scientific">Microcoleus asticus IPMA8</name>
    <dbReference type="NCBI Taxonomy" id="2563858"/>
    <lineage>
        <taxon>Bacteria</taxon>
        <taxon>Bacillati</taxon>
        <taxon>Cyanobacteriota</taxon>
        <taxon>Cyanophyceae</taxon>
        <taxon>Oscillatoriophycideae</taxon>
        <taxon>Oscillatoriales</taxon>
        <taxon>Microcoleaceae</taxon>
        <taxon>Microcoleus</taxon>
        <taxon>Microcoleus asticus</taxon>
    </lineage>
</organism>
<name>A0ABX2D3I6_9CYAN</name>
<evidence type="ECO:0000256" key="1">
    <source>
        <dbReference type="ARBA" id="ARBA00022649"/>
    </source>
</evidence>
<dbReference type="SUPFAM" id="SSF143011">
    <property type="entry name" value="RelE-like"/>
    <property type="match status" value="1"/>
</dbReference>
<dbReference type="RefSeq" id="WP_172191064.1">
    <property type="nucleotide sequence ID" value="NZ_CAWPPK010000021.1"/>
</dbReference>
<keyword evidence="1" id="KW-1277">Toxin-antitoxin system</keyword>
<comment type="caution">
    <text evidence="2">The sequence shown here is derived from an EMBL/GenBank/DDBJ whole genome shotgun (WGS) entry which is preliminary data.</text>
</comment>
<accession>A0ABX2D3I6</accession>
<dbReference type="InterPro" id="IPR007712">
    <property type="entry name" value="RelE/ParE_toxin"/>
</dbReference>
<dbReference type="InterPro" id="IPR004386">
    <property type="entry name" value="Toxin_YafQ-like"/>
</dbReference>
<gene>
    <name evidence="2" type="ORF">E5S67_04976</name>
</gene>
<dbReference type="NCBIfam" id="TIGR02385">
    <property type="entry name" value="RelE_StbE"/>
    <property type="match status" value="1"/>
</dbReference>
<dbReference type="InterPro" id="IPR035093">
    <property type="entry name" value="RelE/ParE_toxin_dom_sf"/>
</dbReference>
<proteinExistence type="predicted"/>
<protein>
    <recommendedName>
        <fullName evidence="4">Type II toxin-antitoxin system mRNA interferase toxin, RelE/StbE family</fullName>
    </recommendedName>
</protein>
<dbReference type="Proteomes" id="UP000702425">
    <property type="component" value="Unassembled WGS sequence"/>
</dbReference>
<dbReference type="Gene3D" id="3.30.2310.20">
    <property type="entry name" value="RelE-like"/>
    <property type="match status" value="1"/>
</dbReference>
<dbReference type="EMBL" id="SRRZ01000117">
    <property type="protein sequence ID" value="NQE37207.1"/>
    <property type="molecule type" value="Genomic_DNA"/>
</dbReference>
<evidence type="ECO:0008006" key="4">
    <source>
        <dbReference type="Google" id="ProtNLM"/>
    </source>
</evidence>